<dbReference type="CDD" id="cd08422">
    <property type="entry name" value="PBP2_CrgA_like"/>
    <property type="match status" value="1"/>
</dbReference>
<evidence type="ECO:0000313" key="7">
    <source>
        <dbReference type="Proteomes" id="UP001374803"/>
    </source>
</evidence>
<sequence length="302" mass="33730">MRTIGLDLNAVAVFLEVIHRRSFRAAAMALGMPKSTVSQKVAQLEERLGVRLLDRTTRTIRITEAGEAYRRRVEPALDAVGEAERAVSDLQAAPSGRLRITTTVDIGQNAPFFAEVLSIYMQRYPAVELNVDLFDRRVNLLEEGFDLAIRPGSMPDSTLIARKIGSVGTMRLYASPAYLERKGKPRTPAELREHDCMVMTSHSEPRLWTFRGKRKPVAIEVQPHLAINGFLVLRAVAEAGAGIARLPEYLGEPSIERGTLRSILDDFALPPSHWYAVYPSARNLSPKIRAFVELLEEKFRPA</sequence>
<evidence type="ECO:0000313" key="6">
    <source>
        <dbReference type="EMBL" id="WXB01854.1"/>
    </source>
</evidence>
<evidence type="ECO:0000256" key="2">
    <source>
        <dbReference type="ARBA" id="ARBA00023015"/>
    </source>
</evidence>
<dbReference type="PANTHER" id="PTHR30537">
    <property type="entry name" value="HTH-TYPE TRANSCRIPTIONAL REGULATOR"/>
    <property type="match status" value="1"/>
</dbReference>
<dbReference type="InterPro" id="IPR036390">
    <property type="entry name" value="WH_DNA-bd_sf"/>
</dbReference>
<keyword evidence="2" id="KW-0805">Transcription regulation</keyword>
<proteinExistence type="inferred from homology"/>
<dbReference type="SUPFAM" id="SSF53850">
    <property type="entry name" value="Periplasmic binding protein-like II"/>
    <property type="match status" value="1"/>
</dbReference>
<evidence type="ECO:0000256" key="3">
    <source>
        <dbReference type="ARBA" id="ARBA00023125"/>
    </source>
</evidence>
<dbReference type="Pfam" id="PF03466">
    <property type="entry name" value="LysR_substrate"/>
    <property type="match status" value="1"/>
</dbReference>
<dbReference type="InterPro" id="IPR058163">
    <property type="entry name" value="LysR-type_TF_proteobact-type"/>
</dbReference>
<dbReference type="Gene3D" id="3.40.190.290">
    <property type="match status" value="1"/>
</dbReference>
<evidence type="ECO:0000256" key="4">
    <source>
        <dbReference type="ARBA" id="ARBA00023163"/>
    </source>
</evidence>
<feature type="domain" description="HTH lysR-type" evidence="5">
    <location>
        <begin position="6"/>
        <end position="63"/>
    </location>
</feature>
<dbReference type="SUPFAM" id="SSF46785">
    <property type="entry name" value="Winged helix' DNA-binding domain"/>
    <property type="match status" value="1"/>
</dbReference>
<comment type="similarity">
    <text evidence="1">Belongs to the LysR transcriptional regulatory family.</text>
</comment>
<name>A0ABZ2KT65_9BACT</name>
<reference evidence="6" key="1">
    <citation type="submission" date="2021-12" db="EMBL/GenBank/DDBJ databases">
        <title>Discovery of the Pendulisporaceae a myxobacterial family with distinct sporulation behavior and unique specialized metabolism.</title>
        <authorList>
            <person name="Garcia R."/>
            <person name="Popoff A."/>
            <person name="Bader C.D."/>
            <person name="Loehr J."/>
            <person name="Walesch S."/>
            <person name="Walt C."/>
            <person name="Boldt J."/>
            <person name="Bunk B."/>
            <person name="Haeckl F.J.F.P.J."/>
            <person name="Gunesch A.P."/>
            <person name="Birkelbach J."/>
            <person name="Nuebel U."/>
            <person name="Pietschmann T."/>
            <person name="Bach T."/>
            <person name="Mueller R."/>
        </authorList>
    </citation>
    <scope>NUCLEOTIDE SEQUENCE</scope>
    <source>
        <strain evidence="6">MSr11367</strain>
    </source>
</reference>
<gene>
    <name evidence="6" type="ORF">LVJ94_33665</name>
</gene>
<keyword evidence="4" id="KW-0804">Transcription</keyword>
<keyword evidence="3" id="KW-0238">DNA-binding</keyword>
<dbReference type="InterPro" id="IPR005119">
    <property type="entry name" value="LysR_subst-bd"/>
</dbReference>
<protein>
    <submittedName>
        <fullName evidence="6">LysR substrate-binding domain-containing protein</fullName>
    </submittedName>
</protein>
<keyword evidence="7" id="KW-1185">Reference proteome</keyword>
<dbReference type="InterPro" id="IPR000847">
    <property type="entry name" value="LysR_HTH_N"/>
</dbReference>
<dbReference type="Pfam" id="PF00126">
    <property type="entry name" value="HTH_1"/>
    <property type="match status" value="1"/>
</dbReference>
<dbReference type="PROSITE" id="PS50931">
    <property type="entry name" value="HTH_LYSR"/>
    <property type="match status" value="1"/>
</dbReference>
<dbReference type="Proteomes" id="UP001374803">
    <property type="component" value="Chromosome"/>
</dbReference>
<dbReference type="InterPro" id="IPR036388">
    <property type="entry name" value="WH-like_DNA-bd_sf"/>
</dbReference>
<evidence type="ECO:0000256" key="1">
    <source>
        <dbReference type="ARBA" id="ARBA00009437"/>
    </source>
</evidence>
<dbReference type="RefSeq" id="WP_394831472.1">
    <property type="nucleotide sequence ID" value="NZ_CP089929.1"/>
</dbReference>
<dbReference type="PANTHER" id="PTHR30537:SF68">
    <property type="entry name" value="TRANSCRIPTIONAL REGULATOR-RELATED"/>
    <property type="match status" value="1"/>
</dbReference>
<evidence type="ECO:0000259" key="5">
    <source>
        <dbReference type="PROSITE" id="PS50931"/>
    </source>
</evidence>
<dbReference type="EMBL" id="CP089983">
    <property type="protein sequence ID" value="WXB01854.1"/>
    <property type="molecule type" value="Genomic_DNA"/>
</dbReference>
<organism evidence="6 7">
    <name type="scientific">Pendulispora rubella</name>
    <dbReference type="NCBI Taxonomy" id="2741070"/>
    <lineage>
        <taxon>Bacteria</taxon>
        <taxon>Pseudomonadati</taxon>
        <taxon>Myxococcota</taxon>
        <taxon>Myxococcia</taxon>
        <taxon>Myxococcales</taxon>
        <taxon>Sorangiineae</taxon>
        <taxon>Pendulisporaceae</taxon>
        <taxon>Pendulispora</taxon>
    </lineage>
</organism>
<accession>A0ABZ2KT65</accession>
<dbReference type="Gene3D" id="1.10.10.10">
    <property type="entry name" value="Winged helix-like DNA-binding domain superfamily/Winged helix DNA-binding domain"/>
    <property type="match status" value="1"/>
</dbReference>